<proteinExistence type="predicted"/>
<dbReference type="AlphaFoldDB" id="X1LVY7"/>
<comment type="caution">
    <text evidence="1">The sequence shown here is derived from an EMBL/GenBank/DDBJ whole genome shotgun (WGS) entry which is preliminary data.</text>
</comment>
<evidence type="ECO:0000313" key="1">
    <source>
        <dbReference type="EMBL" id="GAH98308.1"/>
    </source>
</evidence>
<feature type="non-terminal residue" evidence="1">
    <location>
        <position position="1"/>
    </location>
</feature>
<accession>X1LVY7</accession>
<organism evidence="1">
    <name type="scientific">marine sediment metagenome</name>
    <dbReference type="NCBI Taxonomy" id="412755"/>
    <lineage>
        <taxon>unclassified sequences</taxon>
        <taxon>metagenomes</taxon>
        <taxon>ecological metagenomes</taxon>
    </lineage>
</organism>
<reference evidence="1" key="1">
    <citation type="journal article" date="2014" name="Front. Microbiol.">
        <title>High frequency of phylogenetically diverse reductive dehalogenase-homologous genes in deep subseafloor sedimentary metagenomes.</title>
        <authorList>
            <person name="Kawai M."/>
            <person name="Futagami T."/>
            <person name="Toyoda A."/>
            <person name="Takaki Y."/>
            <person name="Nishi S."/>
            <person name="Hori S."/>
            <person name="Arai W."/>
            <person name="Tsubouchi T."/>
            <person name="Morono Y."/>
            <person name="Uchiyama I."/>
            <person name="Ito T."/>
            <person name="Fujiyama A."/>
            <person name="Inagaki F."/>
            <person name="Takami H."/>
        </authorList>
    </citation>
    <scope>NUCLEOTIDE SEQUENCE</scope>
    <source>
        <strain evidence="1">Expedition CK06-06</strain>
    </source>
</reference>
<name>X1LVY7_9ZZZZ</name>
<protein>
    <submittedName>
        <fullName evidence="1">Uncharacterized protein</fullName>
    </submittedName>
</protein>
<dbReference type="EMBL" id="BARV01000429">
    <property type="protein sequence ID" value="GAH98308.1"/>
    <property type="molecule type" value="Genomic_DNA"/>
</dbReference>
<sequence length="130" mass="13815">IIDLMKEGWITALALNGAGIIHDFEIAFTGQTSEDVQLQIKNGHFGMAQETGQMLNDAINSGEEKGLGLGEAVGEMIATSDFPHKDMSLLSVAYDLDLPVTVHVAIGTDIIHFHPEVKGEAIGNASLKDG</sequence>
<gene>
    <name evidence="1" type="ORF">S06H3_01661</name>
</gene>